<feature type="region of interest" description="Disordered" evidence="4">
    <location>
        <begin position="841"/>
        <end position="877"/>
    </location>
</feature>
<evidence type="ECO:0000313" key="8">
    <source>
        <dbReference type="EMBL" id="QMW05809.1"/>
    </source>
</evidence>
<keyword evidence="3" id="KW-0998">Cell outer membrane</keyword>
<accession>A0A7G5H3W7</accession>
<reference evidence="8 9" key="1">
    <citation type="submission" date="2020-07" db="EMBL/GenBank/DDBJ databases">
        <title>Spirosoma foliorum sp. nov., isolated from the leaves on the Nejang mountain Korea, Republic of.</title>
        <authorList>
            <person name="Ho H."/>
            <person name="Lee Y.-J."/>
            <person name="Nurcahyanto D.-A."/>
            <person name="Kim S.-G."/>
        </authorList>
    </citation>
    <scope>NUCLEOTIDE SEQUENCE [LARGE SCALE GENOMIC DNA]</scope>
    <source>
        <strain evidence="8 9">PL0136</strain>
    </source>
</reference>
<dbReference type="EMBL" id="CP059732">
    <property type="protein sequence ID" value="QMW05809.1"/>
    <property type="molecule type" value="Genomic_DNA"/>
</dbReference>
<dbReference type="GO" id="GO:0009279">
    <property type="term" value="C:cell outer membrane"/>
    <property type="evidence" value="ECO:0007669"/>
    <property type="project" value="UniProtKB-SubCell"/>
</dbReference>
<dbReference type="InterPro" id="IPR008969">
    <property type="entry name" value="CarboxyPept-like_regulatory"/>
</dbReference>
<evidence type="ECO:0000259" key="7">
    <source>
        <dbReference type="Pfam" id="PF14905"/>
    </source>
</evidence>
<feature type="compositionally biased region" description="Gly residues" evidence="4">
    <location>
        <begin position="859"/>
        <end position="877"/>
    </location>
</feature>
<dbReference type="PANTHER" id="PTHR40980">
    <property type="entry name" value="PLUG DOMAIN-CONTAINING PROTEIN"/>
    <property type="match status" value="1"/>
</dbReference>
<comment type="subcellular location">
    <subcellularLocation>
        <location evidence="1">Cell outer membrane</location>
    </subcellularLocation>
</comment>
<feature type="domain" description="TonB-dependent receptor plug" evidence="6">
    <location>
        <begin position="185"/>
        <end position="265"/>
    </location>
</feature>
<feature type="domain" description="Outer membrane protein beta-barrel" evidence="7">
    <location>
        <begin position="419"/>
        <end position="832"/>
    </location>
</feature>
<proteinExistence type="predicted"/>
<dbReference type="AlphaFoldDB" id="A0A7G5H3W7"/>
<keyword evidence="8" id="KW-0675">Receptor</keyword>
<dbReference type="Proteomes" id="UP000515369">
    <property type="component" value="Chromosome"/>
</dbReference>
<evidence type="ECO:0000256" key="4">
    <source>
        <dbReference type="SAM" id="MobiDB-lite"/>
    </source>
</evidence>
<dbReference type="InterPro" id="IPR036942">
    <property type="entry name" value="Beta-barrel_TonB_sf"/>
</dbReference>
<keyword evidence="5" id="KW-0732">Signal</keyword>
<dbReference type="Pfam" id="PF13620">
    <property type="entry name" value="CarboxypepD_reg"/>
    <property type="match status" value="1"/>
</dbReference>
<evidence type="ECO:0000256" key="2">
    <source>
        <dbReference type="ARBA" id="ARBA00023136"/>
    </source>
</evidence>
<dbReference type="Gene3D" id="2.170.130.10">
    <property type="entry name" value="TonB-dependent receptor, plug domain"/>
    <property type="match status" value="1"/>
</dbReference>
<dbReference type="Pfam" id="PF07715">
    <property type="entry name" value="Plug"/>
    <property type="match status" value="1"/>
</dbReference>
<evidence type="ECO:0000256" key="1">
    <source>
        <dbReference type="ARBA" id="ARBA00004442"/>
    </source>
</evidence>
<evidence type="ECO:0000259" key="6">
    <source>
        <dbReference type="Pfam" id="PF07715"/>
    </source>
</evidence>
<evidence type="ECO:0000256" key="3">
    <source>
        <dbReference type="ARBA" id="ARBA00023237"/>
    </source>
</evidence>
<dbReference type="Gene3D" id="2.60.40.1120">
    <property type="entry name" value="Carboxypeptidase-like, regulatory domain"/>
    <property type="match status" value="1"/>
</dbReference>
<organism evidence="8 9">
    <name type="scientific">Spirosoma foliorum</name>
    <dbReference type="NCBI Taxonomy" id="2710596"/>
    <lineage>
        <taxon>Bacteria</taxon>
        <taxon>Pseudomonadati</taxon>
        <taxon>Bacteroidota</taxon>
        <taxon>Cytophagia</taxon>
        <taxon>Cytophagales</taxon>
        <taxon>Cytophagaceae</taxon>
        <taxon>Spirosoma</taxon>
    </lineage>
</organism>
<feature type="chain" id="PRO_5028960350" evidence="5">
    <location>
        <begin position="27"/>
        <end position="877"/>
    </location>
</feature>
<dbReference type="Pfam" id="PF14905">
    <property type="entry name" value="OMP_b-brl_3"/>
    <property type="match status" value="1"/>
</dbReference>
<keyword evidence="9" id="KW-1185">Reference proteome</keyword>
<dbReference type="InterPro" id="IPR037066">
    <property type="entry name" value="Plug_dom_sf"/>
</dbReference>
<sequence length="877" mass="93983">MRKQLILRLLTFGLWSGLAIVQTAYAQFGGPPGGGPGGPGGFGQDNGRKKAEFTGVADDTPKGNGKIAGVLVDSTSGKPVEFATIALMNVKTNKPVDGTTSDAKGAFTLAKLAPGEYRLQYSFIGYKTRDSKSFTIAKGTDINLGSVKLPADVRMLGEVVVTGNAALIEEKVDRLVFNADKDMTAKGGDASDVLKRVPMLSVDLDGNVSLRGSSNIRVLINNKPSTIVAASVADALKQIPADMIKTVEVITSPSAKYDAEGAAGIINIVTKKNTLHGLTLNVDAGAGLRASNLGLNGSYRQGKLGITLGGFGRAMYNHASSTLDQTTTFGGQSVRTSQAGTAFDKPVFGQYTLGFDYDLAKNQSLSANVRYGTRNFVQQQQQLTSTFSDNVLQSITDRDVNRKDLSNSVDMNLDYVRTFKPQQEWSISTQYSRTGLTNNFFADLLNTSTGALTGRQQNLNNNTNQEITIQSDYQTPIRKNQLLEFGGKAIMRQVDSRYQYLVSGSSGELAVDQTNPPGSLNYSQNIGAGYISYTYVTPSKYTFKVGTRYEHTGITATANENTPLNIPDYSNLVPSINVSKGLKGGTTLKAGYNRRIQRPGLQQLNPNVNAANPLTISKGNPNLSPELTDNAEVSLSTTIKKTYLNASVFGRLTNNAITQVRIPGDTAQGFAAGSIITTFQNIGVQRTVGTNIFFNTNLTSKWSLNGGLDGYYMYMQGTTQGTDGKTQLIDNSGISIGGRLMSQLQLDKGWSAQVFSFFRGPSPQLQGTMGSFYMYSLGVRKDLASKRGSIGLAAENFAGNGVTMRTTLNSPTLTQVNVNHLYNANLKVTFTYRIGKMTFEENRRKSRSVSNDDVKGEGGGDGGGQPQAAPAGGGRPK</sequence>
<dbReference type="PANTHER" id="PTHR40980:SF4">
    <property type="entry name" value="TONB-DEPENDENT RECEPTOR-LIKE BETA-BARREL DOMAIN-CONTAINING PROTEIN"/>
    <property type="match status" value="1"/>
</dbReference>
<dbReference type="SUPFAM" id="SSF49464">
    <property type="entry name" value="Carboxypeptidase regulatory domain-like"/>
    <property type="match status" value="1"/>
</dbReference>
<protein>
    <submittedName>
        <fullName evidence="8">TonB-dependent receptor</fullName>
    </submittedName>
</protein>
<dbReference type="KEGG" id="sfol:H3H32_13395"/>
<dbReference type="InterPro" id="IPR041700">
    <property type="entry name" value="OMP_b-brl_3"/>
</dbReference>
<feature type="signal peptide" evidence="5">
    <location>
        <begin position="1"/>
        <end position="26"/>
    </location>
</feature>
<dbReference type="RefSeq" id="WP_182463185.1">
    <property type="nucleotide sequence ID" value="NZ_CP059732.1"/>
</dbReference>
<name>A0A7G5H3W7_9BACT</name>
<dbReference type="InterPro" id="IPR012910">
    <property type="entry name" value="Plug_dom"/>
</dbReference>
<evidence type="ECO:0000313" key="9">
    <source>
        <dbReference type="Proteomes" id="UP000515369"/>
    </source>
</evidence>
<keyword evidence="2" id="KW-0472">Membrane</keyword>
<dbReference type="SUPFAM" id="SSF56935">
    <property type="entry name" value="Porins"/>
    <property type="match status" value="1"/>
</dbReference>
<dbReference type="Gene3D" id="2.40.170.20">
    <property type="entry name" value="TonB-dependent receptor, beta-barrel domain"/>
    <property type="match status" value="1"/>
</dbReference>
<gene>
    <name evidence="8" type="ORF">H3H32_13395</name>
</gene>
<evidence type="ECO:0000256" key="5">
    <source>
        <dbReference type="SAM" id="SignalP"/>
    </source>
</evidence>